<name>A0A915JLG6_ROMCU</name>
<reference evidence="3" key="1">
    <citation type="submission" date="2022-11" db="UniProtKB">
        <authorList>
            <consortium name="WormBaseParasite"/>
        </authorList>
    </citation>
    <scope>IDENTIFICATION</scope>
</reference>
<feature type="transmembrane region" description="Helical" evidence="1">
    <location>
        <begin position="7"/>
        <end position="25"/>
    </location>
</feature>
<dbReference type="PROSITE" id="PS51257">
    <property type="entry name" value="PROKAR_LIPOPROTEIN"/>
    <property type="match status" value="1"/>
</dbReference>
<protein>
    <submittedName>
        <fullName evidence="3">Uncharacterized protein</fullName>
    </submittedName>
</protein>
<keyword evidence="2" id="KW-1185">Reference proteome</keyword>
<organism evidence="2 3">
    <name type="scientific">Romanomermis culicivorax</name>
    <name type="common">Nematode worm</name>
    <dbReference type="NCBI Taxonomy" id="13658"/>
    <lineage>
        <taxon>Eukaryota</taxon>
        <taxon>Metazoa</taxon>
        <taxon>Ecdysozoa</taxon>
        <taxon>Nematoda</taxon>
        <taxon>Enoplea</taxon>
        <taxon>Dorylaimia</taxon>
        <taxon>Mermithida</taxon>
        <taxon>Mermithoidea</taxon>
        <taxon>Mermithidae</taxon>
        <taxon>Romanomermis</taxon>
    </lineage>
</organism>
<evidence type="ECO:0000313" key="2">
    <source>
        <dbReference type="Proteomes" id="UP000887565"/>
    </source>
</evidence>
<keyword evidence="1" id="KW-0472">Membrane</keyword>
<keyword evidence="1" id="KW-1133">Transmembrane helix</keyword>
<dbReference type="AlphaFoldDB" id="A0A915JLG6"/>
<sequence>MTAKLTNGCSFLNCTASGCLLVAYICYDDTANILFELCALPIIVTIINLNMKEARRSGSTVSQSPTQSDWIKMIYKSGYLTLSLLINGYGTFPFEISRGIRSLRRQQDKMIRNYDTIITITERKRNVTDCLQLGVDGNNVRF</sequence>
<evidence type="ECO:0000313" key="3">
    <source>
        <dbReference type="WBParaSite" id="nRc.2.0.1.t26922-RA"/>
    </source>
</evidence>
<keyword evidence="1" id="KW-0812">Transmembrane</keyword>
<evidence type="ECO:0000256" key="1">
    <source>
        <dbReference type="SAM" id="Phobius"/>
    </source>
</evidence>
<proteinExistence type="predicted"/>
<dbReference type="WBParaSite" id="nRc.2.0.1.t26922-RA">
    <property type="protein sequence ID" value="nRc.2.0.1.t26922-RA"/>
    <property type="gene ID" value="nRc.2.0.1.g26922"/>
</dbReference>
<feature type="transmembrane region" description="Helical" evidence="1">
    <location>
        <begin position="31"/>
        <end position="49"/>
    </location>
</feature>
<dbReference type="Proteomes" id="UP000887565">
    <property type="component" value="Unplaced"/>
</dbReference>
<accession>A0A915JLG6</accession>